<dbReference type="PIRSF" id="PIRSF003128">
    <property type="entry name" value="RecN"/>
    <property type="match status" value="1"/>
</dbReference>
<organism evidence="12 13">
    <name type="scientific">Candidatus Xianfuyuplasma coldseepsis</name>
    <dbReference type="NCBI Taxonomy" id="2782163"/>
    <lineage>
        <taxon>Bacteria</taxon>
        <taxon>Bacillati</taxon>
        <taxon>Mycoplasmatota</taxon>
        <taxon>Mollicutes</taxon>
        <taxon>Candidatus Izemoplasmatales</taxon>
        <taxon>Candidatus Izemoplasmataceae</taxon>
        <taxon>Candidatus Xianfuyuplasma</taxon>
    </lineage>
</organism>
<keyword evidence="4" id="KW-0547">Nucleotide-binding</keyword>
<sequence>MLTYISVQNFAIIENIEVTFHEGMTAVTGETGAGKSLLIDAIGLLLGDRATSNIVRTGSDKAVVEGIFQTDNPDIARLLQSLDIDQEQHELIIRRQITPNNNNIIKINNTVVTLKDLREITSKLADIHTQQDTHRLIQQDTYLDIIDGFERHQTDQLLETYHRHLATYKKERSELRRLQQANDSLYERLDLLKYQQKELTSYNLEDDEEETLQEAVEKMENYDRIYQVLQSIKQRIEGVDALGAIYQASKELGSISSLSSTYETLHKRFENEYYELDDVFETLLQEIDQLDFSPALMDQYQDRLNELDGLKRKYRKSIPELIRYLETITNDIDNIDHYDDVVREQEQKVKEAFETAVQTGTNITSLRQQTSHYIESELLRILTDLELPKTHFEIAFTIREPRDFTDQTFFLDNGIDEVDFLLTTNVGEPLKPLSKSASGGEMSRIMLGFKNLLANSLGLSLMIFDEIDTGVSGYIAFQVAKKMKEIAKNTQVICITHIPQVAAISEHHIHISKSVKEGRTRAHVTALDGEQRIEEIAGMISGDHITDAAIISATELLAK</sequence>
<feature type="coiled-coil region" evidence="10">
    <location>
        <begin position="168"/>
        <end position="225"/>
    </location>
</feature>
<dbReference type="InterPro" id="IPR003395">
    <property type="entry name" value="RecF/RecN/SMC_N"/>
</dbReference>
<gene>
    <name evidence="12" type="primary">recN</name>
    <name evidence="12" type="ORF">G4Z02_08010</name>
</gene>
<dbReference type="InterPro" id="IPR027417">
    <property type="entry name" value="P-loop_NTPase"/>
</dbReference>
<evidence type="ECO:0000256" key="10">
    <source>
        <dbReference type="SAM" id="Coils"/>
    </source>
</evidence>
<dbReference type="PANTHER" id="PTHR11059:SF0">
    <property type="entry name" value="DNA REPAIR PROTEIN RECN"/>
    <property type="match status" value="1"/>
</dbReference>
<keyword evidence="13" id="KW-1185">Reference proteome</keyword>
<evidence type="ECO:0000256" key="3">
    <source>
        <dbReference type="ARBA" id="ARBA00021315"/>
    </source>
</evidence>
<dbReference type="InterPro" id="IPR003593">
    <property type="entry name" value="AAA+_ATPase"/>
</dbReference>
<comment type="similarity">
    <text evidence="2 9">Belongs to the RecN family.</text>
</comment>
<protein>
    <recommendedName>
        <fullName evidence="3 9">DNA repair protein RecN</fullName>
    </recommendedName>
    <alternativeName>
        <fullName evidence="8 9">Recombination protein N</fullName>
    </alternativeName>
</protein>
<dbReference type="SUPFAM" id="SSF52540">
    <property type="entry name" value="P-loop containing nucleoside triphosphate hydrolases"/>
    <property type="match status" value="1"/>
</dbReference>
<reference evidence="12 13" key="1">
    <citation type="submission" date="2020-02" db="EMBL/GenBank/DDBJ databases">
        <authorList>
            <person name="Zheng R.K."/>
            <person name="Sun C.M."/>
        </authorList>
    </citation>
    <scope>NUCLEOTIDE SEQUENCE [LARGE SCALE GENOMIC DNA]</scope>
    <source>
        <strain evidence="13">zrk13</strain>
    </source>
</reference>
<dbReference type="RefSeq" id="WP_258877493.1">
    <property type="nucleotide sequence ID" value="NZ_CP048914.1"/>
</dbReference>
<name>A0A7L7KV98_9MOLU</name>
<dbReference type="Gene3D" id="3.40.50.300">
    <property type="entry name" value="P-loop containing nucleotide triphosphate hydrolases"/>
    <property type="match status" value="2"/>
</dbReference>
<evidence type="ECO:0000256" key="9">
    <source>
        <dbReference type="PIRNR" id="PIRNR003128"/>
    </source>
</evidence>
<keyword evidence="7 9" id="KW-0234">DNA repair</keyword>
<dbReference type="PANTHER" id="PTHR11059">
    <property type="entry name" value="DNA REPAIR PROTEIN RECN"/>
    <property type="match status" value="1"/>
</dbReference>
<dbReference type="CDD" id="cd03241">
    <property type="entry name" value="ABC_RecN"/>
    <property type="match status" value="1"/>
</dbReference>
<evidence type="ECO:0000256" key="5">
    <source>
        <dbReference type="ARBA" id="ARBA00022763"/>
    </source>
</evidence>
<dbReference type="GO" id="GO:0043590">
    <property type="term" value="C:bacterial nucleoid"/>
    <property type="evidence" value="ECO:0007669"/>
    <property type="project" value="TreeGrafter"/>
</dbReference>
<evidence type="ECO:0000256" key="8">
    <source>
        <dbReference type="ARBA" id="ARBA00033408"/>
    </source>
</evidence>
<dbReference type="KEGG" id="xcl:G4Z02_08010"/>
<dbReference type="Proteomes" id="UP000514720">
    <property type="component" value="Chromosome"/>
</dbReference>
<dbReference type="SMART" id="SM00382">
    <property type="entry name" value="AAA"/>
    <property type="match status" value="1"/>
</dbReference>
<dbReference type="GO" id="GO:0005524">
    <property type="term" value="F:ATP binding"/>
    <property type="evidence" value="ECO:0007669"/>
    <property type="project" value="UniProtKB-KW"/>
</dbReference>
<evidence type="ECO:0000256" key="7">
    <source>
        <dbReference type="ARBA" id="ARBA00023204"/>
    </source>
</evidence>
<feature type="domain" description="AAA+ ATPase" evidence="11">
    <location>
        <begin position="21"/>
        <end position="515"/>
    </location>
</feature>
<evidence type="ECO:0000259" key="11">
    <source>
        <dbReference type="SMART" id="SM00382"/>
    </source>
</evidence>
<keyword evidence="6" id="KW-0067">ATP-binding</keyword>
<dbReference type="EMBL" id="CP048914">
    <property type="protein sequence ID" value="QMS85688.1"/>
    <property type="molecule type" value="Genomic_DNA"/>
</dbReference>
<comment type="function">
    <text evidence="1 9">May be involved in recombinational repair of damaged DNA.</text>
</comment>
<evidence type="ECO:0000313" key="13">
    <source>
        <dbReference type="Proteomes" id="UP000514720"/>
    </source>
</evidence>
<proteinExistence type="inferred from homology"/>
<dbReference type="AlphaFoldDB" id="A0A7L7KV98"/>
<keyword evidence="10" id="KW-0175">Coiled coil</keyword>
<dbReference type="Pfam" id="PF02463">
    <property type="entry name" value="SMC_N"/>
    <property type="match status" value="1"/>
</dbReference>
<keyword evidence="5 9" id="KW-0227">DNA damage</keyword>
<dbReference type="NCBIfam" id="TIGR00634">
    <property type="entry name" value="recN"/>
    <property type="match status" value="1"/>
</dbReference>
<evidence type="ECO:0000256" key="2">
    <source>
        <dbReference type="ARBA" id="ARBA00009441"/>
    </source>
</evidence>
<dbReference type="GO" id="GO:0006281">
    <property type="term" value="P:DNA repair"/>
    <property type="evidence" value="ECO:0007669"/>
    <property type="project" value="UniProtKB-KW"/>
</dbReference>
<dbReference type="GO" id="GO:0006310">
    <property type="term" value="P:DNA recombination"/>
    <property type="evidence" value="ECO:0007669"/>
    <property type="project" value="InterPro"/>
</dbReference>
<accession>A0A7L7KV98</accession>
<dbReference type="InterPro" id="IPR004604">
    <property type="entry name" value="DNA_recomb/repair_RecN"/>
</dbReference>
<dbReference type="GO" id="GO:0009432">
    <property type="term" value="P:SOS response"/>
    <property type="evidence" value="ECO:0007669"/>
    <property type="project" value="TreeGrafter"/>
</dbReference>
<evidence type="ECO:0000256" key="6">
    <source>
        <dbReference type="ARBA" id="ARBA00022840"/>
    </source>
</evidence>
<evidence type="ECO:0000256" key="1">
    <source>
        <dbReference type="ARBA" id="ARBA00003618"/>
    </source>
</evidence>
<evidence type="ECO:0000313" key="12">
    <source>
        <dbReference type="EMBL" id="QMS85688.1"/>
    </source>
</evidence>
<evidence type="ECO:0000256" key="4">
    <source>
        <dbReference type="ARBA" id="ARBA00022741"/>
    </source>
</evidence>